<evidence type="ECO:0000313" key="4">
    <source>
        <dbReference type="EMBL" id="QNP68116.1"/>
    </source>
</evidence>
<keyword evidence="5" id="KW-1185">Reference proteome</keyword>
<dbReference type="Pfam" id="PF00501">
    <property type="entry name" value="AMP-binding"/>
    <property type="match status" value="1"/>
</dbReference>
<evidence type="ECO:0000313" key="5">
    <source>
        <dbReference type="Proteomes" id="UP000516052"/>
    </source>
</evidence>
<dbReference type="InterPro" id="IPR000873">
    <property type="entry name" value="AMP-dep_synth/lig_dom"/>
</dbReference>
<feature type="compositionally biased region" description="Low complexity" evidence="1">
    <location>
        <begin position="545"/>
        <end position="556"/>
    </location>
</feature>
<dbReference type="EMBL" id="CP060828">
    <property type="protein sequence ID" value="QNP68116.1"/>
    <property type="molecule type" value="Genomic_DNA"/>
</dbReference>
<dbReference type="RefSeq" id="WP_187745159.1">
    <property type="nucleotide sequence ID" value="NZ_CP060828.1"/>
</dbReference>
<sequence>MTSISSLLRERAAATPDAPALEHDGRVLRYRDTDDAVTGFAHHLAGRGLGPGDLVALHLDRSPEAVIALLGAVRAGVAYVPLDTANPPARVAGIVADSGAKAVVAREDIPGVGVPLIDVGRADDWCGHGREYGHERGHECGHGSAPASSPAFAEPGADDLAYVIYTSGSTGAPKGVAVAHRGLVPLALDQIGRWRAGPGGRILQFASLGFDASFTEIVVALCGGATLVIADRDQLMPGPVLHATLRDLRITAVKTTPAALATTDADGLPDLRLVVNGGGACRPGTVARWSAGRTFRNAYGVTEATVCSTMTGPLRAGDPVTLGTPVAGTCLHVLDSGELAVGGAGVALGYWRRPELTAERFGPDPYCPGGRLFRTGDLVRPTPGGELEYVGRIDEQVKIRGYRIEPGEIEHALAAHPTVREAAVTVHTDPLDGEPRLAAFLVPADGEPDLPELRRFLAARLPLYMIPGRFAALPQLPYTRLGKVDRGALAGLVARGAGGLAGGGEPAAGGRAGSSPSAGNPLRAGDQADAGDAGSSPGTGNPLLAGDQAGARGAAGEPVSGGKGNPLGATEPVSGGKGSAPGATGPVSGEGTPGSAQPTDARGAGSSPGAEEPVSGGQEGPLGATGPVSGEDTPGSAQPTDARGGARRAQEPVSGGRAQKNR</sequence>
<feature type="domain" description="AMP-binding enzyme C-terminal" evidence="3">
    <location>
        <begin position="408"/>
        <end position="483"/>
    </location>
</feature>
<dbReference type="PANTHER" id="PTHR45527">
    <property type="entry name" value="NONRIBOSOMAL PEPTIDE SYNTHETASE"/>
    <property type="match status" value="1"/>
</dbReference>
<gene>
    <name evidence="4" type="ORF">IAG44_00600</name>
</gene>
<dbReference type="Pfam" id="PF13193">
    <property type="entry name" value="AMP-binding_C"/>
    <property type="match status" value="1"/>
</dbReference>
<protein>
    <submittedName>
        <fullName evidence="4">Amino acid adenylation domain-containing protein</fullName>
    </submittedName>
</protein>
<dbReference type="PANTHER" id="PTHR45527:SF1">
    <property type="entry name" value="FATTY ACID SYNTHASE"/>
    <property type="match status" value="1"/>
</dbReference>
<dbReference type="InterPro" id="IPR025110">
    <property type="entry name" value="AMP-bd_C"/>
</dbReference>
<dbReference type="InterPro" id="IPR020845">
    <property type="entry name" value="AMP-binding_CS"/>
</dbReference>
<proteinExistence type="predicted"/>
<feature type="domain" description="AMP-dependent synthetase/ligase" evidence="2">
    <location>
        <begin position="8"/>
        <end position="351"/>
    </location>
</feature>
<dbReference type="GO" id="GO:0044550">
    <property type="term" value="P:secondary metabolite biosynthetic process"/>
    <property type="evidence" value="ECO:0007669"/>
    <property type="project" value="TreeGrafter"/>
</dbReference>
<dbReference type="Gene3D" id="3.30.300.30">
    <property type="match status" value="1"/>
</dbReference>
<dbReference type="AlphaFoldDB" id="A0A7H0I5Q0"/>
<dbReference type="Gene3D" id="3.40.50.12780">
    <property type="entry name" value="N-terminal domain of ligase-like"/>
    <property type="match status" value="1"/>
</dbReference>
<dbReference type="GO" id="GO:0031177">
    <property type="term" value="F:phosphopantetheine binding"/>
    <property type="evidence" value="ECO:0007669"/>
    <property type="project" value="TreeGrafter"/>
</dbReference>
<dbReference type="InterPro" id="IPR020459">
    <property type="entry name" value="AMP-binding"/>
</dbReference>
<evidence type="ECO:0000259" key="3">
    <source>
        <dbReference type="Pfam" id="PF13193"/>
    </source>
</evidence>
<dbReference type="GO" id="GO:0043041">
    <property type="term" value="P:amino acid activation for nonribosomal peptide biosynthetic process"/>
    <property type="evidence" value="ECO:0007669"/>
    <property type="project" value="TreeGrafter"/>
</dbReference>
<dbReference type="InterPro" id="IPR045851">
    <property type="entry name" value="AMP-bd_C_sf"/>
</dbReference>
<dbReference type="InterPro" id="IPR042099">
    <property type="entry name" value="ANL_N_sf"/>
</dbReference>
<dbReference type="NCBIfam" id="TIGR01733">
    <property type="entry name" value="AA-adenyl-dom"/>
    <property type="match status" value="1"/>
</dbReference>
<dbReference type="KEGG" id="sroi:IAG44_00600"/>
<dbReference type="PROSITE" id="PS00455">
    <property type="entry name" value="AMP_BINDING"/>
    <property type="match status" value="1"/>
</dbReference>
<feature type="region of interest" description="Disordered" evidence="1">
    <location>
        <begin position="501"/>
        <end position="662"/>
    </location>
</feature>
<dbReference type="GO" id="GO:0005737">
    <property type="term" value="C:cytoplasm"/>
    <property type="evidence" value="ECO:0007669"/>
    <property type="project" value="TreeGrafter"/>
</dbReference>
<evidence type="ECO:0000259" key="2">
    <source>
        <dbReference type="Pfam" id="PF00501"/>
    </source>
</evidence>
<dbReference type="PRINTS" id="PR00154">
    <property type="entry name" value="AMPBINDING"/>
</dbReference>
<reference evidence="4 5" key="1">
    <citation type="submission" date="2020-08" db="EMBL/GenBank/DDBJ databases">
        <title>A novel species.</title>
        <authorList>
            <person name="Gao J."/>
        </authorList>
    </citation>
    <scope>NUCLEOTIDE SEQUENCE [LARGE SCALE GENOMIC DNA]</scope>
    <source>
        <strain evidence="4 5">CRXT-G-22</strain>
    </source>
</reference>
<accession>A0A7H0I5Q0</accession>
<feature type="compositionally biased region" description="Gly residues" evidence="1">
    <location>
        <begin position="501"/>
        <end position="512"/>
    </location>
</feature>
<dbReference type="SUPFAM" id="SSF56801">
    <property type="entry name" value="Acetyl-CoA synthetase-like"/>
    <property type="match status" value="1"/>
</dbReference>
<evidence type="ECO:0000256" key="1">
    <source>
        <dbReference type="SAM" id="MobiDB-lite"/>
    </source>
</evidence>
<name>A0A7H0I5Q0_9ACTN</name>
<organism evidence="4 5">
    <name type="scientific">Streptomyces roseirectus</name>
    <dbReference type="NCBI Taxonomy" id="2768066"/>
    <lineage>
        <taxon>Bacteria</taxon>
        <taxon>Bacillati</taxon>
        <taxon>Actinomycetota</taxon>
        <taxon>Actinomycetes</taxon>
        <taxon>Kitasatosporales</taxon>
        <taxon>Streptomycetaceae</taxon>
        <taxon>Streptomyces</taxon>
    </lineage>
</organism>
<feature type="compositionally biased region" description="Low complexity" evidence="1">
    <location>
        <begin position="513"/>
        <end position="534"/>
    </location>
</feature>
<dbReference type="CDD" id="cd05930">
    <property type="entry name" value="A_NRPS"/>
    <property type="match status" value="1"/>
</dbReference>
<dbReference type="InterPro" id="IPR010071">
    <property type="entry name" value="AA_adenyl_dom"/>
</dbReference>
<dbReference type="Proteomes" id="UP000516052">
    <property type="component" value="Chromosome"/>
</dbReference>